<dbReference type="InterPro" id="IPR000073">
    <property type="entry name" value="AB_hydrolase_1"/>
</dbReference>
<evidence type="ECO:0000256" key="7">
    <source>
        <dbReference type="ARBA" id="ARBA00044064"/>
    </source>
</evidence>
<comment type="catalytic activity">
    <reaction evidence="6">
        <text>a 1,3-diacyl-sn-glycerol + H2O = a 1-acyl-sn-glycerol + a fatty acid + H(+)</text>
        <dbReference type="Rhea" id="RHEA:38503"/>
        <dbReference type="ChEBI" id="CHEBI:15377"/>
        <dbReference type="ChEBI" id="CHEBI:15378"/>
        <dbReference type="ChEBI" id="CHEBI:28868"/>
        <dbReference type="ChEBI" id="CHEBI:64683"/>
        <dbReference type="ChEBI" id="CHEBI:77272"/>
    </reaction>
</comment>
<keyword evidence="12" id="KW-0732">Signal</keyword>
<dbReference type="GO" id="GO:0016787">
    <property type="term" value="F:hydrolase activity"/>
    <property type="evidence" value="ECO:0007669"/>
    <property type="project" value="UniProtKB-KW"/>
</dbReference>
<dbReference type="OMA" id="SKESWMG"/>
<evidence type="ECO:0000259" key="13">
    <source>
        <dbReference type="Pfam" id="PF00561"/>
    </source>
</evidence>
<evidence type="ECO:0000256" key="1">
    <source>
        <dbReference type="ARBA" id="ARBA00008645"/>
    </source>
</evidence>
<protein>
    <recommendedName>
        <fullName evidence="7">sn-1-specific diacylglycerol lipase ABHD11</fullName>
        <ecNumber evidence="3">3.1.1.116</ecNumber>
    </recommendedName>
    <alternativeName>
        <fullName evidence="4">Alpha/beta hydrolase domain-containing protein 11</fullName>
    </alternativeName>
</protein>
<dbReference type="InterPro" id="IPR029058">
    <property type="entry name" value="AB_hydrolase_fold"/>
</dbReference>
<evidence type="ECO:0000256" key="4">
    <source>
        <dbReference type="ARBA" id="ARBA00042703"/>
    </source>
</evidence>
<comment type="catalytic activity">
    <reaction evidence="8">
        <text>1-octadecanoyl-2-(4Z,7Z,10Z,13Z,16Z,19Z-docosahexaenoyl)-sn-glycerol + H2O = 2-(4Z,7Z,10Z,13Z,16Z,19Z-docosahexaenoyl)-glycerol + octadecanoate + H(+)</text>
        <dbReference type="Rhea" id="RHEA:77107"/>
        <dbReference type="ChEBI" id="CHEBI:15377"/>
        <dbReference type="ChEBI" id="CHEBI:15378"/>
        <dbReference type="ChEBI" id="CHEBI:25629"/>
        <dbReference type="ChEBI" id="CHEBI:77129"/>
        <dbReference type="ChEBI" id="CHEBI:186738"/>
    </reaction>
</comment>
<keyword evidence="2 14" id="KW-0378">Hydrolase</keyword>
<evidence type="ECO:0000256" key="5">
    <source>
        <dbReference type="ARBA" id="ARBA00043667"/>
    </source>
</evidence>
<evidence type="ECO:0000313" key="14">
    <source>
        <dbReference type="EMBL" id="KFM63501.1"/>
    </source>
</evidence>
<sequence length="286" mass="31152">MFLPGVICFIFFLGISTSVPIDAPKITPVDLSYTCIQVTLGEQPEEKAPVILIHGVLASKEIWRGFQEHLSLKTGRKVCAPDLRNHGDSSWSDRTDIAAMAVDSVELMDNLRMSKAVLLGLSLGGKVAVHVSLENPQRVEKVIVGDMRPNGVSKGALGNMKATVALLNESLKIIPENADDKSAKKAVLAFINSQLKKANKTELLKESDADLLPLTCSDGKCRWKFNMKVLARIANNPLAQLTNSTGVYNGPALFVYGTESPFKVREVEPEIKQLFPNAKLFPIKGA</sequence>
<dbReference type="OrthoDB" id="8119704at2759"/>
<evidence type="ECO:0000256" key="6">
    <source>
        <dbReference type="ARBA" id="ARBA00043742"/>
    </source>
</evidence>
<comment type="catalytic activity">
    <reaction evidence="9">
        <text>1,2-didecanoylglycerol + H2O = decanoylglycerol + decanoate + H(+)</text>
        <dbReference type="Rhea" id="RHEA:48596"/>
        <dbReference type="ChEBI" id="CHEBI:11152"/>
        <dbReference type="ChEBI" id="CHEBI:15377"/>
        <dbReference type="ChEBI" id="CHEBI:15378"/>
        <dbReference type="ChEBI" id="CHEBI:27689"/>
        <dbReference type="ChEBI" id="CHEBI:90605"/>
    </reaction>
</comment>
<dbReference type="Pfam" id="PF00561">
    <property type="entry name" value="Abhydrolase_1"/>
    <property type="match status" value="1"/>
</dbReference>
<accession>A0A087TEG2</accession>
<feature type="non-terminal residue" evidence="14">
    <location>
        <position position="286"/>
    </location>
</feature>
<reference evidence="14 15" key="1">
    <citation type="submission" date="2013-11" db="EMBL/GenBank/DDBJ databases">
        <title>Genome sequencing of Stegodyphus mimosarum.</title>
        <authorList>
            <person name="Bechsgaard J."/>
        </authorList>
    </citation>
    <scope>NUCLEOTIDE SEQUENCE [LARGE SCALE GENOMIC DNA]</scope>
</reference>
<dbReference type="EC" id="3.1.1.116" evidence="3"/>
<evidence type="ECO:0000256" key="8">
    <source>
        <dbReference type="ARBA" id="ARBA00048283"/>
    </source>
</evidence>
<dbReference type="AlphaFoldDB" id="A0A087TEG2"/>
<feature type="domain" description="AB hydrolase-1" evidence="13">
    <location>
        <begin position="49"/>
        <end position="143"/>
    </location>
</feature>
<name>A0A087TEG2_STEMI</name>
<organism evidence="14 15">
    <name type="scientific">Stegodyphus mimosarum</name>
    <name type="common">African social velvet spider</name>
    <dbReference type="NCBI Taxonomy" id="407821"/>
    <lineage>
        <taxon>Eukaryota</taxon>
        <taxon>Metazoa</taxon>
        <taxon>Ecdysozoa</taxon>
        <taxon>Arthropoda</taxon>
        <taxon>Chelicerata</taxon>
        <taxon>Arachnida</taxon>
        <taxon>Araneae</taxon>
        <taxon>Araneomorphae</taxon>
        <taxon>Entelegynae</taxon>
        <taxon>Eresoidea</taxon>
        <taxon>Eresidae</taxon>
        <taxon>Stegodyphus</taxon>
    </lineage>
</organism>
<dbReference type="SUPFAM" id="SSF53474">
    <property type="entry name" value="alpha/beta-Hydrolases"/>
    <property type="match status" value="1"/>
</dbReference>
<gene>
    <name evidence="14" type="ORF">X975_07978</name>
</gene>
<dbReference type="PANTHER" id="PTHR46118">
    <property type="entry name" value="PROTEIN ABHD11"/>
    <property type="match status" value="1"/>
</dbReference>
<evidence type="ECO:0000256" key="12">
    <source>
        <dbReference type="SAM" id="SignalP"/>
    </source>
</evidence>
<comment type="catalytic activity">
    <reaction evidence="11">
        <text>1-octadecanoyl-2-(5Z,8Z,11Z,14Z-eicosatetraenoyl)-sn-glycerol + H2O = 2-(5Z,8Z,11Z,14Z-eicosatetraenoyl)-glycerol + octadecanoate + H(+)</text>
        <dbReference type="Rhea" id="RHEA:38507"/>
        <dbReference type="ChEBI" id="CHEBI:15377"/>
        <dbReference type="ChEBI" id="CHEBI:15378"/>
        <dbReference type="ChEBI" id="CHEBI:25629"/>
        <dbReference type="ChEBI" id="CHEBI:52392"/>
        <dbReference type="ChEBI" id="CHEBI:75728"/>
    </reaction>
</comment>
<feature type="signal peptide" evidence="12">
    <location>
        <begin position="1"/>
        <end position="18"/>
    </location>
</feature>
<dbReference type="Gene3D" id="3.40.50.1820">
    <property type="entry name" value="alpha/beta hydrolase"/>
    <property type="match status" value="1"/>
</dbReference>
<evidence type="ECO:0000256" key="2">
    <source>
        <dbReference type="ARBA" id="ARBA00022801"/>
    </source>
</evidence>
<comment type="catalytic activity">
    <reaction evidence="10">
        <text>1-octadecanoyl-2-(9Z-octadecenoyl)-sn-glycerol + H2O = 2-(9Z-octadecenoyl)-glycerol + octadecanoate + H(+)</text>
        <dbReference type="Rhea" id="RHEA:77103"/>
        <dbReference type="ChEBI" id="CHEBI:15377"/>
        <dbReference type="ChEBI" id="CHEBI:15378"/>
        <dbReference type="ChEBI" id="CHEBI:25629"/>
        <dbReference type="ChEBI" id="CHEBI:73990"/>
        <dbReference type="ChEBI" id="CHEBI:75468"/>
    </reaction>
</comment>
<evidence type="ECO:0000313" key="15">
    <source>
        <dbReference type="Proteomes" id="UP000054359"/>
    </source>
</evidence>
<evidence type="ECO:0000256" key="9">
    <source>
        <dbReference type="ARBA" id="ARBA00048504"/>
    </source>
</evidence>
<proteinExistence type="inferred from homology"/>
<feature type="chain" id="PRO_5001829573" description="sn-1-specific diacylglycerol lipase ABHD11" evidence="12">
    <location>
        <begin position="19"/>
        <end position="286"/>
    </location>
</feature>
<comment type="catalytic activity">
    <reaction evidence="5">
        <text>a 1,2-diacyl-sn-glycerol + H2O = a 2-acylglycerol + a fatty acid + H(+)</text>
        <dbReference type="Rhea" id="RHEA:33275"/>
        <dbReference type="ChEBI" id="CHEBI:15377"/>
        <dbReference type="ChEBI" id="CHEBI:15378"/>
        <dbReference type="ChEBI" id="CHEBI:17389"/>
        <dbReference type="ChEBI" id="CHEBI:17815"/>
        <dbReference type="ChEBI" id="CHEBI:28868"/>
        <dbReference type="EC" id="3.1.1.116"/>
    </reaction>
</comment>
<evidence type="ECO:0000256" key="10">
    <source>
        <dbReference type="ARBA" id="ARBA00048513"/>
    </source>
</evidence>
<dbReference type="PANTHER" id="PTHR46118:SF4">
    <property type="entry name" value="PROTEIN ABHD11"/>
    <property type="match status" value="1"/>
</dbReference>
<evidence type="ECO:0000256" key="11">
    <source>
        <dbReference type="ARBA" id="ARBA00048919"/>
    </source>
</evidence>
<dbReference type="PRINTS" id="PR00111">
    <property type="entry name" value="ABHYDROLASE"/>
</dbReference>
<dbReference type="STRING" id="407821.A0A087TEG2"/>
<dbReference type="EMBL" id="KK114854">
    <property type="protein sequence ID" value="KFM63501.1"/>
    <property type="molecule type" value="Genomic_DNA"/>
</dbReference>
<evidence type="ECO:0000256" key="3">
    <source>
        <dbReference type="ARBA" id="ARBA00026104"/>
    </source>
</evidence>
<dbReference type="Proteomes" id="UP000054359">
    <property type="component" value="Unassembled WGS sequence"/>
</dbReference>
<keyword evidence="15" id="KW-1185">Reference proteome</keyword>
<comment type="similarity">
    <text evidence="1">Belongs to the AB hydrolase superfamily.</text>
</comment>